<organism evidence="1 2">
    <name type="scientific">Niastella soli</name>
    <dbReference type="NCBI Taxonomy" id="2821487"/>
    <lineage>
        <taxon>Bacteria</taxon>
        <taxon>Pseudomonadati</taxon>
        <taxon>Bacteroidota</taxon>
        <taxon>Chitinophagia</taxon>
        <taxon>Chitinophagales</taxon>
        <taxon>Chitinophagaceae</taxon>
        <taxon>Niastella</taxon>
    </lineage>
</organism>
<proteinExistence type="predicted"/>
<reference evidence="1 2" key="1">
    <citation type="submission" date="2021-03" db="EMBL/GenBank/DDBJ databases">
        <title>Assistant Professor.</title>
        <authorList>
            <person name="Huq M.A."/>
        </authorList>
    </citation>
    <scope>NUCLEOTIDE SEQUENCE [LARGE SCALE GENOMIC DNA]</scope>
    <source>
        <strain evidence="1 2">MAH-29</strain>
    </source>
</reference>
<comment type="caution">
    <text evidence="1">The sequence shown here is derived from an EMBL/GenBank/DDBJ whole genome shotgun (WGS) entry which is preliminary data.</text>
</comment>
<dbReference type="Proteomes" id="UP000677244">
    <property type="component" value="Unassembled WGS sequence"/>
</dbReference>
<protein>
    <submittedName>
        <fullName evidence="1">Uncharacterized protein</fullName>
    </submittedName>
</protein>
<evidence type="ECO:0000313" key="2">
    <source>
        <dbReference type="Proteomes" id="UP000677244"/>
    </source>
</evidence>
<sequence length="395" mass="43454">MVRTDYAFYFRPNSSFCSGLDKADWQKRIDGTYSITGNQLKMKFLNDGSEKIILLSVTGETGQSGAATFVRLNISTAVPNGFYKFVRSSGKTDGFYFTDGKFKRTATLTTNNGDGGSYTINQGQLGLKYDNGKTASYSLFNDNNQKQIVVINGDIYYLDEEEMAKHGDIAKPTTTTAAPIVTTSKSNDILEAGMNLMKAANQVHGGKSLDNLNSLKAVMSTNNLTLTMMADFNRQIVRLESSLQGNVILLEQMEGNSGWSFDGTGYAALTPQRVTELKRYLYCGILGLKAPILEKSTATLQTTQYDLSSIMVTVNSMRAGYIINNKSNKLEALIMVDPLSGTTTITYSDFKKTGGIMLPYTEIMQAGKHAQTITYESYDLNPSFPANAWTKPNKF</sequence>
<evidence type="ECO:0000313" key="1">
    <source>
        <dbReference type="EMBL" id="MBO9205098.1"/>
    </source>
</evidence>
<keyword evidence="2" id="KW-1185">Reference proteome</keyword>
<dbReference type="EMBL" id="JAGHKO010000017">
    <property type="protein sequence ID" value="MBO9205098.1"/>
    <property type="molecule type" value="Genomic_DNA"/>
</dbReference>
<accession>A0ABS3Z4L6</accession>
<gene>
    <name evidence="1" type="ORF">J7I42_32725</name>
</gene>
<name>A0ABS3Z4L6_9BACT</name>
<dbReference type="RefSeq" id="WP_209144328.1">
    <property type="nucleotide sequence ID" value="NZ_JAGHKO010000017.1"/>
</dbReference>